<evidence type="ECO:0000256" key="9">
    <source>
        <dbReference type="ARBA" id="ARBA00023136"/>
    </source>
</evidence>
<feature type="repeat" description="Solcar" evidence="10">
    <location>
        <begin position="205"/>
        <end position="295"/>
    </location>
</feature>
<keyword evidence="6" id="KW-0999">Mitochondrion inner membrane</keyword>
<dbReference type="PROSITE" id="PS50920">
    <property type="entry name" value="SOLCAR"/>
    <property type="match status" value="3"/>
</dbReference>
<dbReference type="Pfam" id="PF00153">
    <property type="entry name" value="Mito_carr"/>
    <property type="match status" value="3"/>
</dbReference>
<protein>
    <submittedName>
        <fullName evidence="12">Uncharacterized protein</fullName>
    </submittedName>
</protein>
<keyword evidence="4 10" id="KW-0812">Transmembrane</keyword>
<dbReference type="EMBL" id="QEAQ01000012">
    <property type="protein sequence ID" value="TPX60792.1"/>
    <property type="molecule type" value="Genomic_DNA"/>
</dbReference>
<evidence type="ECO:0000256" key="7">
    <source>
        <dbReference type="ARBA" id="ARBA00022989"/>
    </source>
</evidence>
<sequence length="316" mass="33743">MDSSRKTPWQVVQPFVTGGLAGMTATAVIQPVDMIKVRLQLAGEGKMSAKAHPIKLATDLIRQESFTTLYRGLSAGLLRQATYTTARMGLFNTFLSMAKEYNGNDKVSFSQRAVAGLAAGGLGAIVGTPADLALVRMQADTMLPLEKRANYTGVTNALVRITREEGAIALWNGAAPTVARAMALNLGMLTTYSHMKHTLDGYFGPGAASTFGSSAIAGFFASALSLPFDFIKTRLQKQRPDAKGLMPYKGTLDCAIKVVKTEGMLSFYRSFPVYYLRIAPHAMLTLLVADGLTAAAKTFVSGNTTTGARSPVKQAQ</sequence>
<comment type="caution">
    <text evidence="12">The sequence shown here is derived from an EMBL/GenBank/DDBJ whole genome shotgun (WGS) entry which is preliminary data.</text>
</comment>
<dbReference type="InterPro" id="IPR050391">
    <property type="entry name" value="Mito_Metabolite_Transporter"/>
</dbReference>
<proteinExistence type="inferred from homology"/>
<comment type="subcellular location">
    <subcellularLocation>
        <location evidence="1">Mitochondrion inner membrane</location>
        <topology evidence="1">Multi-pass membrane protein</topology>
    </subcellularLocation>
</comment>
<evidence type="ECO:0000256" key="1">
    <source>
        <dbReference type="ARBA" id="ARBA00004448"/>
    </source>
</evidence>
<feature type="repeat" description="Solcar" evidence="10">
    <location>
        <begin position="107"/>
        <end position="198"/>
    </location>
</feature>
<dbReference type="Proteomes" id="UP000318582">
    <property type="component" value="Unassembled WGS sequence"/>
</dbReference>
<evidence type="ECO:0000256" key="3">
    <source>
        <dbReference type="ARBA" id="ARBA00022448"/>
    </source>
</evidence>
<dbReference type="Gene3D" id="1.50.40.10">
    <property type="entry name" value="Mitochondrial carrier domain"/>
    <property type="match status" value="1"/>
</dbReference>
<dbReference type="InterPro" id="IPR018108">
    <property type="entry name" value="MCP_transmembrane"/>
</dbReference>
<keyword evidence="13" id="KW-1185">Reference proteome</keyword>
<evidence type="ECO:0000256" key="2">
    <source>
        <dbReference type="ARBA" id="ARBA00006375"/>
    </source>
</evidence>
<dbReference type="GO" id="GO:0055085">
    <property type="term" value="P:transmembrane transport"/>
    <property type="evidence" value="ECO:0007669"/>
    <property type="project" value="InterPro"/>
</dbReference>
<dbReference type="PANTHER" id="PTHR45618">
    <property type="entry name" value="MITOCHONDRIAL DICARBOXYLATE CARRIER-RELATED"/>
    <property type="match status" value="1"/>
</dbReference>
<evidence type="ECO:0000256" key="10">
    <source>
        <dbReference type="PROSITE-ProRule" id="PRU00282"/>
    </source>
</evidence>
<dbReference type="InterPro" id="IPR002067">
    <property type="entry name" value="MCP"/>
</dbReference>
<dbReference type="PRINTS" id="PR00926">
    <property type="entry name" value="MITOCARRIER"/>
</dbReference>
<name>A0A507EAA7_9FUNG</name>
<dbReference type="InterPro" id="IPR023395">
    <property type="entry name" value="MCP_dom_sf"/>
</dbReference>
<dbReference type="AlphaFoldDB" id="A0A507EAA7"/>
<evidence type="ECO:0000313" key="13">
    <source>
        <dbReference type="Proteomes" id="UP000318582"/>
    </source>
</evidence>
<comment type="similarity">
    <text evidence="2 11">Belongs to the mitochondrial carrier (TC 2.A.29) family.</text>
</comment>
<organism evidence="12 13">
    <name type="scientific">Powellomyces hirtus</name>
    <dbReference type="NCBI Taxonomy" id="109895"/>
    <lineage>
        <taxon>Eukaryota</taxon>
        <taxon>Fungi</taxon>
        <taxon>Fungi incertae sedis</taxon>
        <taxon>Chytridiomycota</taxon>
        <taxon>Chytridiomycota incertae sedis</taxon>
        <taxon>Chytridiomycetes</taxon>
        <taxon>Spizellomycetales</taxon>
        <taxon>Powellomycetaceae</taxon>
        <taxon>Powellomyces</taxon>
    </lineage>
</organism>
<dbReference type="STRING" id="109895.A0A507EAA7"/>
<evidence type="ECO:0000256" key="8">
    <source>
        <dbReference type="ARBA" id="ARBA00023128"/>
    </source>
</evidence>
<evidence type="ECO:0000313" key="12">
    <source>
        <dbReference type="EMBL" id="TPX60792.1"/>
    </source>
</evidence>
<evidence type="ECO:0000256" key="6">
    <source>
        <dbReference type="ARBA" id="ARBA00022792"/>
    </source>
</evidence>
<dbReference type="FunFam" id="1.50.40.10:FF:000009">
    <property type="entry name" value="Mitochondrial 2-oxoglutarate/malate carrier protein"/>
    <property type="match status" value="1"/>
</dbReference>
<dbReference type="SUPFAM" id="SSF103506">
    <property type="entry name" value="Mitochondrial carrier"/>
    <property type="match status" value="1"/>
</dbReference>
<evidence type="ECO:0000256" key="5">
    <source>
        <dbReference type="ARBA" id="ARBA00022737"/>
    </source>
</evidence>
<reference evidence="12 13" key="1">
    <citation type="journal article" date="2019" name="Sci. Rep.">
        <title>Comparative genomics of chytrid fungi reveal insights into the obligate biotrophic and pathogenic lifestyle of Synchytrium endobioticum.</title>
        <authorList>
            <person name="van de Vossenberg B.T.L.H."/>
            <person name="Warris S."/>
            <person name="Nguyen H.D.T."/>
            <person name="van Gent-Pelzer M.P.E."/>
            <person name="Joly D.L."/>
            <person name="van de Geest H.C."/>
            <person name="Bonants P.J.M."/>
            <person name="Smith D.S."/>
            <person name="Levesque C.A."/>
            <person name="van der Lee T.A.J."/>
        </authorList>
    </citation>
    <scope>NUCLEOTIDE SEQUENCE [LARGE SCALE GENOMIC DNA]</scope>
    <source>
        <strain evidence="12 13">CBS 809.83</strain>
    </source>
</reference>
<keyword evidence="5" id="KW-0677">Repeat</keyword>
<evidence type="ECO:0000256" key="11">
    <source>
        <dbReference type="RuleBase" id="RU000488"/>
    </source>
</evidence>
<evidence type="ECO:0000256" key="4">
    <source>
        <dbReference type="ARBA" id="ARBA00022692"/>
    </source>
</evidence>
<keyword evidence="3 11" id="KW-0813">Transport</keyword>
<gene>
    <name evidence="12" type="ORF">PhCBS80983_g01506</name>
</gene>
<feature type="repeat" description="Solcar" evidence="10">
    <location>
        <begin position="9"/>
        <end position="97"/>
    </location>
</feature>
<keyword evidence="8" id="KW-0496">Mitochondrion</keyword>
<accession>A0A507EAA7</accession>
<dbReference type="GO" id="GO:0005743">
    <property type="term" value="C:mitochondrial inner membrane"/>
    <property type="evidence" value="ECO:0007669"/>
    <property type="project" value="UniProtKB-SubCell"/>
</dbReference>
<keyword evidence="7" id="KW-1133">Transmembrane helix</keyword>
<keyword evidence="9 10" id="KW-0472">Membrane</keyword>